<dbReference type="PANTHER" id="PTHR43711">
    <property type="entry name" value="TWO-COMPONENT HISTIDINE KINASE"/>
    <property type="match status" value="1"/>
</dbReference>
<dbReference type="GO" id="GO:0016020">
    <property type="term" value="C:membrane"/>
    <property type="evidence" value="ECO:0007669"/>
    <property type="project" value="InterPro"/>
</dbReference>
<dbReference type="SUPFAM" id="SSF47384">
    <property type="entry name" value="Homodimeric domain of signal transducing histidine kinase"/>
    <property type="match status" value="1"/>
</dbReference>
<comment type="catalytic activity">
    <reaction evidence="1">
        <text>ATP + protein L-histidine = ADP + protein N-phospho-L-histidine.</text>
        <dbReference type="EC" id="2.7.13.3"/>
    </reaction>
</comment>
<feature type="domain" description="HAMP" evidence="9">
    <location>
        <begin position="204"/>
        <end position="256"/>
    </location>
</feature>
<dbReference type="PRINTS" id="PR00344">
    <property type="entry name" value="BCTRLSENSOR"/>
</dbReference>
<evidence type="ECO:0000256" key="6">
    <source>
        <dbReference type="ARBA" id="ARBA00023012"/>
    </source>
</evidence>
<reference evidence="10" key="1">
    <citation type="submission" date="2016-10" db="EMBL/GenBank/DDBJ databases">
        <title>Sequence of Gallionella enrichment culture.</title>
        <authorList>
            <person name="Poehlein A."/>
            <person name="Muehling M."/>
            <person name="Daniel R."/>
        </authorList>
    </citation>
    <scope>NUCLEOTIDE SEQUENCE</scope>
</reference>
<keyword evidence="7" id="KW-0812">Transmembrane</keyword>
<dbReference type="InterPro" id="IPR003594">
    <property type="entry name" value="HATPase_dom"/>
</dbReference>
<dbReference type="PROSITE" id="PS50885">
    <property type="entry name" value="HAMP"/>
    <property type="match status" value="1"/>
</dbReference>
<dbReference type="InterPro" id="IPR036097">
    <property type="entry name" value="HisK_dim/P_sf"/>
</dbReference>
<dbReference type="InterPro" id="IPR005467">
    <property type="entry name" value="His_kinase_dom"/>
</dbReference>
<evidence type="ECO:0000256" key="7">
    <source>
        <dbReference type="SAM" id="Phobius"/>
    </source>
</evidence>
<dbReference type="Gene3D" id="1.10.287.130">
    <property type="match status" value="1"/>
</dbReference>
<keyword evidence="3" id="KW-0597">Phosphoprotein</keyword>
<comment type="caution">
    <text evidence="10">The sequence shown here is derived from an EMBL/GenBank/DDBJ whole genome shotgun (WGS) entry which is preliminary data.</text>
</comment>
<dbReference type="SMART" id="SM00387">
    <property type="entry name" value="HATPase_c"/>
    <property type="match status" value="1"/>
</dbReference>
<proteinExistence type="predicted"/>
<dbReference type="InterPro" id="IPR050736">
    <property type="entry name" value="Sensor_HK_Regulatory"/>
</dbReference>
<feature type="domain" description="Histidine kinase" evidence="8">
    <location>
        <begin position="264"/>
        <end position="481"/>
    </location>
</feature>
<dbReference type="CDD" id="cd00082">
    <property type="entry name" value="HisKA"/>
    <property type="match status" value="1"/>
</dbReference>
<evidence type="ECO:0000256" key="4">
    <source>
        <dbReference type="ARBA" id="ARBA00022679"/>
    </source>
</evidence>
<dbReference type="EMBL" id="MLJW01000062">
    <property type="protein sequence ID" value="OIR03840.1"/>
    <property type="molecule type" value="Genomic_DNA"/>
</dbReference>
<dbReference type="InterPro" id="IPR003660">
    <property type="entry name" value="HAMP_dom"/>
</dbReference>
<evidence type="ECO:0000256" key="5">
    <source>
        <dbReference type="ARBA" id="ARBA00022777"/>
    </source>
</evidence>
<accession>A0A1J5SIH8</accession>
<keyword evidence="4 10" id="KW-0808">Transferase</keyword>
<feature type="transmembrane region" description="Helical" evidence="7">
    <location>
        <begin position="184"/>
        <end position="207"/>
    </location>
</feature>
<dbReference type="GO" id="GO:0000155">
    <property type="term" value="F:phosphorelay sensor kinase activity"/>
    <property type="evidence" value="ECO:0007669"/>
    <property type="project" value="InterPro"/>
</dbReference>
<protein>
    <recommendedName>
        <fullName evidence="2">histidine kinase</fullName>
        <ecNumber evidence="2">2.7.13.3</ecNumber>
    </recommendedName>
</protein>
<dbReference type="Pfam" id="PF02518">
    <property type="entry name" value="HATPase_c"/>
    <property type="match status" value="1"/>
</dbReference>
<evidence type="ECO:0000256" key="3">
    <source>
        <dbReference type="ARBA" id="ARBA00022553"/>
    </source>
</evidence>
<dbReference type="InterPro" id="IPR003661">
    <property type="entry name" value="HisK_dim/P_dom"/>
</dbReference>
<dbReference type="PANTHER" id="PTHR43711:SF1">
    <property type="entry name" value="HISTIDINE KINASE 1"/>
    <property type="match status" value="1"/>
</dbReference>
<dbReference type="InterPro" id="IPR004358">
    <property type="entry name" value="Sig_transdc_His_kin-like_C"/>
</dbReference>
<sequence length="484" mass="53322">MKRTFEFASLRYPRSFLKLLLLGFGLTSLPLILALLNATADVERLTSQSQAAVDQAAEAARDSRVLKDQTIALERLARQYLILDDPSLLADYAKVRGGFKRTSSDMSLLPLDESQLQDLNRTIEKEQTLFELLGREHGAGRRQLIGGYVALSELANNVLDQSNLLIDREIAHMGEAARRTQRSLLWQLAASIPLGILIAMLFAFLIAKPIRQLDQAIRQLGGAEFATGIRVRGPADLEYLGQRLEWLRQRLVELEEQKTKFLHHVSHELKTPLTALREGAELLADGSSGALNRQQREIAEILRHSSLQLQRLIEGLLGYQRALVGINRLELRPVDLSDVARQVAAAHKLAVAARKLNLLLRLEPAVLAADAEKLQVVVDNLVSNAIKYSPEGGTISLAVRAEKEMVVIEVDDAGPGIAAEDKERVFDWFFQGKLGHQGRIKGSGLGLAIARELVLAHRGSIEVVAARGPGAHFRVSLPVSPVRG</sequence>
<organism evidence="10">
    <name type="scientific">mine drainage metagenome</name>
    <dbReference type="NCBI Taxonomy" id="410659"/>
    <lineage>
        <taxon>unclassified sequences</taxon>
        <taxon>metagenomes</taxon>
        <taxon>ecological metagenomes</taxon>
    </lineage>
</organism>
<dbReference type="AlphaFoldDB" id="A0A1J5SIH8"/>
<evidence type="ECO:0000256" key="1">
    <source>
        <dbReference type="ARBA" id="ARBA00000085"/>
    </source>
</evidence>
<keyword evidence="6" id="KW-0902">Two-component regulatory system</keyword>
<evidence type="ECO:0000256" key="2">
    <source>
        <dbReference type="ARBA" id="ARBA00012438"/>
    </source>
</evidence>
<dbReference type="Gene3D" id="6.10.340.10">
    <property type="match status" value="1"/>
</dbReference>
<dbReference type="SMART" id="SM00388">
    <property type="entry name" value="HisKA"/>
    <property type="match status" value="1"/>
</dbReference>
<dbReference type="Pfam" id="PF00512">
    <property type="entry name" value="HisKA"/>
    <property type="match status" value="1"/>
</dbReference>
<name>A0A1J5SIH8_9ZZZZ</name>
<dbReference type="PROSITE" id="PS50109">
    <property type="entry name" value="HIS_KIN"/>
    <property type="match status" value="1"/>
</dbReference>
<dbReference type="InterPro" id="IPR036890">
    <property type="entry name" value="HATPase_C_sf"/>
</dbReference>
<evidence type="ECO:0000313" key="10">
    <source>
        <dbReference type="EMBL" id="OIR03840.1"/>
    </source>
</evidence>
<keyword evidence="7" id="KW-0472">Membrane</keyword>
<dbReference type="EC" id="2.7.13.3" evidence="2"/>
<evidence type="ECO:0000259" key="8">
    <source>
        <dbReference type="PROSITE" id="PS50109"/>
    </source>
</evidence>
<dbReference type="SUPFAM" id="SSF55874">
    <property type="entry name" value="ATPase domain of HSP90 chaperone/DNA topoisomerase II/histidine kinase"/>
    <property type="match status" value="1"/>
</dbReference>
<keyword evidence="5 10" id="KW-0418">Kinase</keyword>
<gene>
    <name evidence="10" type="primary">qseE_1</name>
    <name evidence="10" type="ORF">GALL_140210</name>
</gene>
<evidence type="ECO:0000259" key="9">
    <source>
        <dbReference type="PROSITE" id="PS50885"/>
    </source>
</evidence>
<dbReference type="Gene3D" id="3.30.565.10">
    <property type="entry name" value="Histidine kinase-like ATPase, C-terminal domain"/>
    <property type="match status" value="1"/>
</dbReference>
<dbReference type="CDD" id="cd00075">
    <property type="entry name" value="HATPase"/>
    <property type="match status" value="1"/>
</dbReference>
<dbReference type="FunFam" id="3.30.565.10:FF:000006">
    <property type="entry name" value="Sensor histidine kinase WalK"/>
    <property type="match status" value="1"/>
</dbReference>
<keyword evidence="7" id="KW-1133">Transmembrane helix</keyword>